<dbReference type="Pfam" id="PF13814">
    <property type="entry name" value="Replic_Relax"/>
    <property type="match status" value="1"/>
</dbReference>
<dbReference type="AlphaFoldDB" id="A0A1E8B5Z6"/>
<proteinExistence type="predicted"/>
<dbReference type="PATRIC" id="fig|86662.25.peg.3144"/>
<dbReference type="InterPro" id="IPR025855">
    <property type="entry name" value="Replic_Relax"/>
</dbReference>
<name>A0A1E8B5Z6_BACMY</name>
<gene>
    <name evidence="1" type="ORF">BWGOE8_30840</name>
</gene>
<accession>A0A1E8B5Z6</accession>
<dbReference type="RefSeq" id="WP_070143881.1">
    <property type="nucleotide sequence ID" value="NZ_LXLT01000040.1"/>
</dbReference>
<dbReference type="Proteomes" id="UP000175706">
    <property type="component" value="Unassembled WGS sequence"/>
</dbReference>
<evidence type="ECO:0000313" key="2">
    <source>
        <dbReference type="Proteomes" id="UP000175706"/>
    </source>
</evidence>
<comment type="caution">
    <text evidence="1">The sequence shown here is derived from an EMBL/GenBank/DDBJ whole genome shotgun (WGS) entry which is preliminary data.</text>
</comment>
<reference evidence="1 2" key="1">
    <citation type="submission" date="2016-05" db="EMBL/GenBank/DDBJ databases">
        <title>Bacillus thuringiensis and Bacillus weihenstephanensis as novel biocontrol agents of wilt causing Verticillium species.</title>
        <authorList>
            <person name="Hollensteiner J."/>
            <person name="Wemheuer F."/>
            <person name="Harting R."/>
            <person name="Kolarzyk A."/>
            <person name="Diaz-Valerio S."/>
            <person name="Poehlein A."/>
            <person name="Brzuszkiewicz E."/>
            <person name="Nesemann K."/>
            <person name="Braus-Stromeyer S."/>
            <person name="Braus G."/>
            <person name="Daniel R."/>
            <person name="Liesegang H."/>
        </authorList>
    </citation>
    <scope>NUCLEOTIDE SEQUENCE [LARGE SCALE GENOMIC DNA]</scope>
    <source>
        <strain evidence="1 2">GOE8</strain>
    </source>
</reference>
<organism evidence="1 2">
    <name type="scientific">Bacillus mycoides</name>
    <dbReference type="NCBI Taxonomy" id="1405"/>
    <lineage>
        <taxon>Bacteria</taxon>
        <taxon>Bacillati</taxon>
        <taxon>Bacillota</taxon>
        <taxon>Bacilli</taxon>
        <taxon>Bacillales</taxon>
        <taxon>Bacillaceae</taxon>
        <taxon>Bacillus</taxon>
        <taxon>Bacillus cereus group</taxon>
    </lineage>
</organism>
<evidence type="ECO:0000313" key="1">
    <source>
        <dbReference type="EMBL" id="OFD77724.1"/>
    </source>
</evidence>
<sequence>MRHQTLKQKARQIEILSTLSKLDFLTRRQLQAIHCLGSIRNANRVLKDMHPYCHITKMAREHVYYLNKKGRDLLGITKEVKKSIQLQHILMRNESWMWLGFPEWKTERPIEFSINGQRYQIIPDATYFEDNVPHFVEIDRMQHMKVNEHKIQLYGHITDIYKRQNAIVPVINFFTLSDYRQSKLEQYAINRNVFMRTFVMEDVFS</sequence>
<evidence type="ECO:0008006" key="3">
    <source>
        <dbReference type="Google" id="ProtNLM"/>
    </source>
</evidence>
<protein>
    <recommendedName>
        <fullName evidence="3">Replication-relaxation family protein</fullName>
    </recommendedName>
</protein>
<dbReference type="EMBL" id="LXLT01000040">
    <property type="protein sequence ID" value="OFD77724.1"/>
    <property type="molecule type" value="Genomic_DNA"/>
</dbReference>